<keyword evidence="3" id="KW-0966">Cell projection</keyword>
<dbReference type="Proteomes" id="UP000198775">
    <property type="component" value="Unassembled WGS sequence"/>
</dbReference>
<dbReference type="OrthoDB" id="235746at2157"/>
<protein>
    <submittedName>
        <fullName evidence="3">Flagellin N-terminal-like domain-containing protein</fullName>
    </submittedName>
</protein>
<keyword evidence="3" id="KW-0969">Cilium</keyword>
<dbReference type="RefSeq" id="WP_092656403.1">
    <property type="nucleotide sequence ID" value="NZ_FOCX01000001.1"/>
</dbReference>
<keyword evidence="1" id="KW-1133">Transmembrane helix</keyword>
<organism evidence="3 4">
    <name type="scientific">Halorientalis persicus</name>
    <dbReference type="NCBI Taxonomy" id="1367881"/>
    <lineage>
        <taxon>Archaea</taxon>
        <taxon>Methanobacteriati</taxon>
        <taxon>Methanobacteriota</taxon>
        <taxon>Stenosarchaea group</taxon>
        <taxon>Halobacteria</taxon>
        <taxon>Halobacteriales</taxon>
        <taxon>Haloarculaceae</taxon>
        <taxon>Halorientalis</taxon>
    </lineage>
</organism>
<dbReference type="NCBIfam" id="TIGR02537">
    <property type="entry name" value="arch_flag_Nterm"/>
    <property type="match status" value="1"/>
</dbReference>
<evidence type="ECO:0000313" key="3">
    <source>
        <dbReference type="EMBL" id="SEM96913.1"/>
    </source>
</evidence>
<evidence type="ECO:0000313" key="4">
    <source>
        <dbReference type="Proteomes" id="UP000198775"/>
    </source>
</evidence>
<dbReference type="EMBL" id="FOCX01000001">
    <property type="protein sequence ID" value="SEM96913.1"/>
    <property type="molecule type" value="Genomic_DNA"/>
</dbReference>
<sequence length="136" mass="14581">MPDRAQSEVIGVVILIGVVVTVVGIVSVVVLSNVAQESAPIADLRIEGDGTDLQITHMGGDRLVATDLDVVVRGDERTKRFAVDRANLTSDDGDDRFEFGESLVREHGFGETDARVLVIHRPTNEIVGEGTVRFGG</sequence>
<gene>
    <name evidence="3" type="ORF">SAMN05216388_100143</name>
</gene>
<dbReference type="Pfam" id="PF07790">
    <property type="entry name" value="Pilin_N"/>
    <property type="match status" value="1"/>
</dbReference>
<evidence type="ECO:0000259" key="2">
    <source>
        <dbReference type="Pfam" id="PF07790"/>
    </source>
</evidence>
<accession>A0A1H8CP38</accession>
<reference evidence="4" key="1">
    <citation type="submission" date="2016-10" db="EMBL/GenBank/DDBJ databases">
        <authorList>
            <person name="Varghese N."/>
            <person name="Submissions S."/>
        </authorList>
    </citation>
    <scope>NUCLEOTIDE SEQUENCE [LARGE SCALE GENOMIC DNA]</scope>
    <source>
        <strain evidence="4">IBRC-M 10043</strain>
    </source>
</reference>
<dbReference type="InterPro" id="IPR012859">
    <property type="entry name" value="Pilin_N_archaeal"/>
</dbReference>
<feature type="transmembrane region" description="Helical" evidence="1">
    <location>
        <begin position="12"/>
        <end position="31"/>
    </location>
</feature>
<proteinExistence type="predicted"/>
<dbReference type="AlphaFoldDB" id="A0A1H8CP38"/>
<keyword evidence="4" id="KW-1185">Reference proteome</keyword>
<dbReference type="InterPro" id="IPR013373">
    <property type="entry name" value="Flagellin/pilin_N_arc"/>
</dbReference>
<keyword evidence="3" id="KW-0282">Flagellum</keyword>
<feature type="domain" description="Archaeal Type IV pilin N-terminal" evidence="2">
    <location>
        <begin position="5"/>
        <end position="75"/>
    </location>
</feature>
<evidence type="ECO:0000256" key="1">
    <source>
        <dbReference type="SAM" id="Phobius"/>
    </source>
</evidence>
<name>A0A1H8CP38_9EURY</name>
<keyword evidence="1" id="KW-0472">Membrane</keyword>
<keyword evidence="1" id="KW-0812">Transmembrane</keyword>